<dbReference type="RefSeq" id="WP_067980536.1">
    <property type="nucleotide sequence ID" value="NZ_CP014163.1"/>
</dbReference>
<keyword evidence="3" id="KW-1185">Reference proteome</keyword>
<dbReference type="InterPro" id="IPR036388">
    <property type="entry name" value="WH-like_DNA-bd_sf"/>
</dbReference>
<name>A0A0X8FM66_9LACT</name>
<evidence type="ECO:0000313" key="2">
    <source>
        <dbReference type="EMBL" id="AMB99887.1"/>
    </source>
</evidence>
<dbReference type="InterPro" id="IPR055247">
    <property type="entry name" value="InsJ-like_HTH"/>
</dbReference>
<dbReference type="Proteomes" id="UP000062260">
    <property type="component" value="Chromosome"/>
</dbReference>
<dbReference type="SUPFAM" id="SSF88659">
    <property type="entry name" value="Sigma3 and sigma4 domains of RNA polymerase sigma factors"/>
    <property type="match status" value="1"/>
</dbReference>
<dbReference type="GO" id="GO:0006352">
    <property type="term" value="P:DNA-templated transcription initiation"/>
    <property type="evidence" value="ECO:0007669"/>
    <property type="project" value="InterPro"/>
</dbReference>
<accession>A0A0X8FM66</accession>
<protein>
    <recommendedName>
        <fullName evidence="1">Insertion element IS150 protein InsJ-like helix-turn-helix domain-containing protein</fullName>
    </recommendedName>
</protein>
<evidence type="ECO:0000259" key="1">
    <source>
        <dbReference type="Pfam" id="PF13518"/>
    </source>
</evidence>
<dbReference type="Pfam" id="PF13518">
    <property type="entry name" value="HTH_28"/>
    <property type="match status" value="1"/>
</dbReference>
<reference evidence="3" key="2">
    <citation type="submission" date="2016-01" db="EMBL/GenBank/DDBJ databases">
        <title>Six Aerococcus type strain genome sequencing and assembly using PacBio and Illumina Hiseq.</title>
        <authorList>
            <person name="Carkaci D."/>
            <person name="Dargis R."/>
            <person name="Nielsen X.C."/>
            <person name="Skovgaard O."/>
            <person name="Fuursted K."/>
            <person name="Christensen J.J."/>
        </authorList>
    </citation>
    <scope>NUCLEOTIDE SEQUENCE [LARGE SCALE GENOMIC DNA]</scope>
    <source>
        <strain evidence="3">CCUG42038B</strain>
    </source>
</reference>
<gene>
    <name evidence="2" type="ORF">AWM75_07860</name>
</gene>
<dbReference type="SUPFAM" id="SSF88946">
    <property type="entry name" value="Sigma2 domain of RNA polymerase sigma factors"/>
    <property type="match status" value="1"/>
</dbReference>
<feature type="domain" description="Insertion element IS150 protein InsJ-like helix-turn-helix" evidence="1">
    <location>
        <begin position="129"/>
        <end position="160"/>
    </location>
</feature>
<dbReference type="EMBL" id="CP014163">
    <property type="protein sequence ID" value="AMB99887.1"/>
    <property type="molecule type" value="Genomic_DNA"/>
</dbReference>
<dbReference type="Gene3D" id="1.10.1740.10">
    <property type="match status" value="1"/>
</dbReference>
<dbReference type="InterPro" id="IPR013324">
    <property type="entry name" value="RNA_pol_sigma_r3/r4-like"/>
</dbReference>
<dbReference type="Gene3D" id="1.10.10.10">
    <property type="entry name" value="Winged helix-like DNA-binding domain superfamily/Winged helix DNA-binding domain"/>
    <property type="match status" value="1"/>
</dbReference>
<dbReference type="InterPro" id="IPR014284">
    <property type="entry name" value="RNA_pol_sigma-70_dom"/>
</dbReference>
<reference evidence="2 3" key="1">
    <citation type="journal article" date="2016" name="Genome Announc.">
        <title>Complete Genome Sequences of Aerococcus christensenii CCUG 28831T, Aerococcus sanguinicola CCUG 43001T, Aerococcus urinae CCUG 36881T, Aerococcus urinaeequi CCUG 28094T, Aerococcus urinaehominis CCUG 42038 BT, and Aerococcus viridans CCUG 4311T.</title>
        <authorList>
            <person name="Carkaci D."/>
            <person name="Dargis R."/>
            <person name="Nielsen X.C."/>
            <person name="Skovgaard O."/>
            <person name="Fuursted K."/>
            <person name="Christensen J.J."/>
        </authorList>
    </citation>
    <scope>NUCLEOTIDE SEQUENCE [LARGE SCALE GENOMIC DNA]</scope>
    <source>
        <strain evidence="2 3">CCUG42038B</strain>
    </source>
</reference>
<dbReference type="KEGG" id="auh:AWM75_07860"/>
<dbReference type="AlphaFoldDB" id="A0A0X8FM66"/>
<proteinExistence type="predicted"/>
<dbReference type="STRING" id="128944.AWM75_07860"/>
<sequence length="175" mass="20600">MPHTSREEKIIRKFTPLVCKTIYRLGIASHHIHFDDYYQELAIKLLALTKTFKGDPLASDSERYQFVGYAAVGLRRYMYDLLRKEKHPDSPNWLADDQRNLSLLETNLQAQEFLNHAQEALTDREWQLLVDLVAQDMTMTDLAAHYQVSRKTLYQWKNKLAQKLAPYKEILETDQ</sequence>
<dbReference type="NCBIfam" id="TIGR02937">
    <property type="entry name" value="sigma70-ECF"/>
    <property type="match status" value="1"/>
</dbReference>
<dbReference type="OrthoDB" id="2248780at2"/>
<evidence type="ECO:0000313" key="3">
    <source>
        <dbReference type="Proteomes" id="UP000062260"/>
    </source>
</evidence>
<dbReference type="InterPro" id="IPR013325">
    <property type="entry name" value="RNA_pol_sigma_r2"/>
</dbReference>
<organism evidence="2 3">
    <name type="scientific">Aerococcus urinaehominis</name>
    <dbReference type="NCBI Taxonomy" id="128944"/>
    <lineage>
        <taxon>Bacteria</taxon>
        <taxon>Bacillati</taxon>
        <taxon>Bacillota</taxon>
        <taxon>Bacilli</taxon>
        <taxon>Lactobacillales</taxon>
        <taxon>Aerococcaceae</taxon>
        <taxon>Aerococcus</taxon>
    </lineage>
</organism>
<dbReference type="GO" id="GO:0003700">
    <property type="term" value="F:DNA-binding transcription factor activity"/>
    <property type="evidence" value="ECO:0007669"/>
    <property type="project" value="InterPro"/>
</dbReference>